<evidence type="ECO:0000256" key="1">
    <source>
        <dbReference type="SAM" id="SignalP"/>
    </source>
</evidence>
<dbReference type="InterPro" id="IPR058248">
    <property type="entry name" value="Lxx211020-like"/>
</dbReference>
<keyword evidence="1" id="KW-0732">Signal</keyword>
<name>A0A2N7UJN1_9GAMM</name>
<feature type="chain" id="PRO_5015002644" description="Copper chaperone PCu(A)C" evidence="1">
    <location>
        <begin position="22"/>
        <end position="160"/>
    </location>
</feature>
<evidence type="ECO:0000313" key="3">
    <source>
        <dbReference type="Proteomes" id="UP000235547"/>
    </source>
</evidence>
<dbReference type="Gene3D" id="2.60.40.1890">
    <property type="entry name" value="PCu(A)C copper chaperone"/>
    <property type="match status" value="1"/>
</dbReference>
<comment type="caution">
    <text evidence="2">The sequence shown here is derived from an EMBL/GenBank/DDBJ whole genome shotgun (WGS) entry which is preliminary data.</text>
</comment>
<protein>
    <recommendedName>
        <fullName evidence="4">Copper chaperone PCu(A)C</fullName>
    </recommendedName>
</protein>
<dbReference type="InterPro" id="IPR036182">
    <property type="entry name" value="PCuAC_sf"/>
</dbReference>
<dbReference type="Pfam" id="PF04314">
    <property type="entry name" value="PCuAC"/>
    <property type="match status" value="1"/>
</dbReference>
<reference evidence="2 3" key="1">
    <citation type="submission" date="2018-01" db="EMBL/GenBank/DDBJ databases">
        <title>Halomonas endophytica sp. nov., isolated from storage liquid in the stems of Populus euphratica.</title>
        <authorList>
            <person name="Chen C."/>
        </authorList>
    </citation>
    <scope>NUCLEOTIDE SEQUENCE [LARGE SCALE GENOMIC DNA]</scope>
    <source>
        <strain evidence="2 3">BZ-SZ-XJ27</strain>
    </source>
</reference>
<dbReference type="PANTHER" id="PTHR36302">
    <property type="entry name" value="BLR7088 PROTEIN"/>
    <property type="match status" value="1"/>
</dbReference>
<organism evidence="2 3">
    <name type="scientific">Halomonas urumqiensis</name>
    <dbReference type="NCBI Taxonomy" id="1684789"/>
    <lineage>
        <taxon>Bacteria</taxon>
        <taxon>Pseudomonadati</taxon>
        <taxon>Pseudomonadota</taxon>
        <taxon>Gammaproteobacteria</taxon>
        <taxon>Oceanospirillales</taxon>
        <taxon>Halomonadaceae</taxon>
        <taxon>Halomonas</taxon>
    </lineage>
</organism>
<feature type="signal peptide" evidence="1">
    <location>
        <begin position="1"/>
        <end position="21"/>
    </location>
</feature>
<gene>
    <name evidence="2" type="ORF">C1H70_08070</name>
</gene>
<keyword evidence="3" id="KW-1185">Reference proteome</keyword>
<dbReference type="OrthoDB" id="9796962at2"/>
<dbReference type="SUPFAM" id="SSF110087">
    <property type="entry name" value="DR1885-like metal-binding protein"/>
    <property type="match status" value="1"/>
</dbReference>
<dbReference type="Proteomes" id="UP000235547">
    <property type="component" value="Unassembled WGS sequence"/>
</dbReference>
<dbReference type="AlphaFoldDB" id="A0A2N7UJN1"/>
<evidence type="ECO:0000313" key="2">
    <source>
        <dbReference type="EMBL" id="PMR80620.1"/>
    </source>
</evidence>
<sequence>MHIKSLLPLAAGLTFAASTMAHDYQLGDIRIAHPFATPAPPGVPHAAAYLDISVAGDEPAVLVGASTPASDSVELHNMSMDDGVMSMRRVEQIDVPAGTTETMRPGGGYHLMMFELTGALAEGDSFPMTLEFAEHGEIKVEVWVQNAEEGKDAADGHHDH</sequence>
<dbReference type="EMBL" id="PNRG01000015">
    <property type="protein sequence ID" value="PMR80620.1"/>
    <property type="molecule type" value="Genomic_DNA"/>
</dbReference>
<accession>A0A2N7UJN1</accession>
<dbReference type="RefSeq" id="WP_102587838.1">
    <property type="nucleotide sequence ID" value="NZ_BNAE01000002.1"/>
</dbReference>
<proteinExistence type="predicted"/>
<dbReference type="PANTHER" id="PTHR36302:SF1">
    <property type="entry name" value="COPPER CHAPERONE PCU(A)C"/>
    <property type="match status" value="1"/>
</dbReference>
<dbReference type="InterPro" id="IPR007410">
    <property type="entry name" value="LpqE-like"/>
</dbReference>
<evidence type="ECO:0008006" key="4">
    <source>
        <dbReference type="Google" id="ProtNLM"/>
    </source>
</evidence>